<organism evidence="5 6">
    <name type="scientific">Citricoccus nitrophenolicus</name>
    <dbReference type="NCBI Taxonomy" id="863575"/>
    <lineage>
        <taxon>Bacteria</taxon>
        <taxon>Bacillati</taxon>
        <taxon>Actinomycetota</taxon>
        <taxon>Actinomycetes</taxon>
        <taxon>Micrococcales</taxon>
        <taxon>Micrococcaceae</taxon>
        <taxon>Citricoccus</taxon>
    </lineage>
</organism>
<comment type="caution">
    <text evidence="5">The sequence shown here is derived from an EMBL/GenBank/DDBJ whole genome shotgun (WGS) entry which is preliminary data.</text>
</comment>
<keyword evidence="3" id="KW-0804">Transcription</keyword>
<evidence type="ECO:0000256" key="2">
    <source>
        <dbReference type="ARBA" id="ARBA00023125"/>
    </source>
</evidence>
<reference evidence="5 6" key="1">
    <citation type="submission" date="2024-05" db="EMBL/GenBank/DDBJ databases">
        <authorList>
            <person name="Yi C."/>
        </authorList>
    </citation>
    <scope>NUCLEOTIDE SEQUENCE [LARGE SCALE GENOMIC DNA]</scope>
    <source>
        <strain evidence="5 6">XS13</strain>
    </source>
</reference>
<dbReference type="SUPFAM" id="SSF48008">
    <property type="entry name" value="GntR ligand-binding domain-like"/>
    <property type="match status" value="1"/>
</dbReference>
<dbReference type="Pfam" id="PF00392">
    <property type="entry name" value="GntR"/>
    <property type="match status" value="1"/>
</dbReference>
<proteinExistence type="predicted"/>
<protein>
    <submittedName>
        <fullName evidence="5">GntR family transcriptional regulator</fullName>
    </submittedName>
</protein>
<gene>
    <name evidence="5" type="ORF">ABDK96_10415</name>
</gene>
<dbReference type="SUPFAM" id="SSF46785">
    <property type="entry name" value="Winged helix' DNA-binding domain"/>
    <property type="match status" value="1"/>
</dbReference>
<evidence type="ECO:0000313" key="5">
    <source>
        <dbReference type="EMBL" id="MEO9248097.1"/>
    </source>
</evidence>
<sequence length="236" mass="25959">MLTTGESVYLRLKDDIRFGLIAPWEKLTENGLSQRFGVSRTPVREAVARLAAELVLERRPDGLSLSMPDAKDVEGLYELRMTLEMRGLARSIEGLTGSRDADELLALRGRWSGLSAPGRPDAVRLAALDETFHLTLLRNAGEPVLAESLQTVCDRIRGIRVFGYMSEDRISEAATQHIQIVDLVLDGDDDGAMGLLRSHIEQSRQAALKRASETFAALQMARDYQPAGTGRGTPAR</sequence>
<dbReference type="InterPro" id="IPR008920">
    <property type="entry name" value="TF_FadR/GntR_C"/>
</dbReference>
<dbReference type="InterPro" id="IPR036388">
    <property type="entry name" value="WH-like_DNA-bd_sf"/>
</dbReference>
<dbReference type="Gene3D" id="1.20.120.530">
    <property type="entry name" value="GntR ligand-binding domain-like"/>
    <property type="match status" value="1"/>
</dbReference>
<dbReference type="PANTHER" id="PTHR43537:SF24">
    <property type="entry name" value="GLUCONATE OPERON TRANSCRIPTIONAL REPRESSOR"/>
    <property type="match status" value="1"/>
</dbReference>
<evidence type="ECO:0000256" key="1">
    <source>
        <dbReference type="ARBA" id="ARBA00023015"/>
    </source>
</evidence>
<feature type="domain" description="HTH gntR-type" evidence="4">
    <location>
        <begin position="2"/>
        <end position="70"/>
    </location>
</feature>
<dbReference type="EMBL" id="JBDXMX010000004">
    <property type="protein sequence ID" value="MEO9248097.1"/>
    <property type="molecule type" value="Genomic_DNA"/>
</dbReference>
<dbReference type="InterPro" id="IPR036390">
    <property type="entry name" value="WH_DNA-bd_sf"/>
</dbReference>
<dbReference type="InterPro" id="IPR011711">
    <property type="entry name" value="GntR_C"/>
</dbReference>
<dbReference type="SMART" id="SM00345">
    <property type="entry name" value="HTH_GNTR"/>
    <property type="match status" value="1"/>
</dbReference>
<accession>A0ABV0IKP3</accession>
<keyword evidence="6" id="KW-1185">Reference proteome</keyword>
<keyword evidence="1" id="KW-0805">Transcription regulation</keyword>
<dbReference type="SMART" id="SM00895">
    <property type="entry name" value="FCD"/>
    <property type="match status" value="1"/>
</dbReference>
<dbReference type="PROSITE" id="PS50949">
    <property type="entry name" value="HTH_GNTR"/>
    <property type="match status" value="1"/>
</dbReference>
<dbReference type="Proteomes" id="UP001484097">
    <property type="component" value="Unassembled WGS sequence"/>
</dbReference>
<dbReference type="PANTHER" id="PTHR43537">
    <property type="entry name" value="TRANSCRIPTIONAL REGULATOR, GNTR FAMILY"/>
    <property type="match status" value="1"/>
</dbReference>
<evidence type="ECO:0000256" key="3">
    <source>
        <dbReference type="ARBA" id="ARBA00023163"/>
    </source>
</evidence>
<evidence type="ECO:0000259" key="4">
    <source>
        <dbReference type="PROSITE" id="PS50949"/>
    </source>
</evidence>
<name>A0ABV0IKP3_9MICC</name>
<keyword evidence="2" id="KW-0238">DNA-binding</keyword>
<dbReference type="RefSeq" id="WP_347920715.1">
    <property type="nucleotide sequence ID" value="NZ_JBDXMX010000004.1"/>
</dbReference>
<dbReference type="Gene3D" id="1.10.10.10">
    <property type="entry name" value="Winged helix-like DNA-binding domain superfamily/Winged helix DNA-binding domain"/>
    <property type="match status" value="1"/>
</dbReference>
<dbReference type="InterPro" id="IPR000524">
    <property type="entry name" value="Tscrpt_reg_HTH_GntR"/>
</dbReference>
<evidence type="ECO:0000313" key="6">
    <source>
        <dbReference type="Proteomes" id="UP001484097"/>
    </source>
</evidence>
<dbReference type="Pfam" id="PF07729">
    <property type="entry name" value="FCD"/>
    <property type="match status" value="1"/>
</dbReference>